<dbReference type="AlphaFoldDB" id="A0AAV9QPG9"/>
<comment type="caution">
    <text evidence="1">The sequence shown here is derived from an EMBL/GenBank/DDBJ whole genome shotgun (WGS) entry which is preliminary data.</text>
</comment>
<evidence type="ECO:0000313" key="2">
    <source>
        <dbReference type="Proteomes" id="UP001311232"/>
    </source>
</evidence>
<sequence length="87" mass="10188">MNEKKRSNVRRQELKSLADLKQRQALMLRHRADAQRKQELRRPADPQWKQEMVGFLGTGMMVDRLRQEGTSHFSSDLLKIRVKIGAS</sequence>
<organism evidence="1 2">
    <name type="scientific">Crenichthys baileyi</name>
    <name type="common">White River springfish</name>
    <dbReference type="NCBI Taxonomy" id="28760"/>
    <lineage>
        <taxon>Eukaryota</taxon>
        <taxon>Metazoa</taxon>
        <taxon>Chordata</taxon>
        <taxon>Craniata</taxon>
        <taxon>Vertebrata</taxon>
        <taxon>Euteleostomi</taxon>
        <taxon>Actinopterygii</taxon>
        <taxon>Neopterygii</taxon>
        <taxon>Teleostei</taxon>
        <taxon>Neoteleostei</taxon>
        <taxon>Acanthomorphata</taxon>
        <taxon>Ovalentaria</taxon>
        <taxon>Atherinomorphae</taxon>
        <taxon>Cyprinodontiformes</taxon>
        <taxon>Goodeidae</taxon>
        <taxon>Crenichthys</taxon>
    </lineage>
</organism>
<proteinExistence type="predicted"/>
<reference evidence="1 2" key="1">
    <citation type="submission" date="2021-06" db="EMBL/GenBank/DDBJ databases">
        <authorList>
            <person name="Palmer J.M."/>
        </authorList>
    </citation>
    <scope>NUCLEOTIDE SEQUENCE [LARGE SCALE GENOMIC DNA]</scope>
    <source>
        <strain evidence="1 2">MEX-2019</strain>
        <tissue evidence="1">Muscle</tissue>
    </source>
</reference>
<protein>
    <submittedName>
        <fullName evidence="1">Uncharacterized protein</fullName>
    </submittedName>
</protein>
<name>A0AAV9QPG9_9TELE</name>
<gene>
    <name evidence="1" type="ORF">CRENBAI_009001</name>
</gene>
<keyword evidence="2" id="KW-1185">Reference proteome</keyword>
<evidence type="ECO:0000313" key="1">
    <source>
        <dbReference type="EMBL" id="KAK5598521.1"/>
    </source>
</evidence>
<dbReference type="Proteomes" id="UP001311232">
    <property type="component" value="Unassembled WGS sequence"/>
</dbReference>
<dbReference type="EMBL" id="JAHHUM010003060">
    <property type="protein sequence ID" value="KAK5598521.1"/>
    <property type="molecule type" value="Genomic_DNA"/>
</dbReference>
<accession>A0AAV9QPG9</accession>